<dbReference type="InterPro" id="IPR002104">
    <property type="entry name" value="Integrase_catalytic"/>
</dbReference>
<evidence type="ECO:0000256" key="3">
    <source>
        <dbReference type="ARBA" id="ARBA00023172"/>
    </source>
</evidence>
<dbReference type="Proteomes" id="UP000540519">
    <property type="component" value="Unassembled WGS sequence"/>
</dbReference>
<evidence type="ECO:0000259" key="4">
    <source>
        <dbReference type="PROSITE" id="PS51898"/>
    </source>
</evidence>
<comment type="caution">
    <text evidence="5">The sequence shown here is derived from an EMBL/GenBank/DDBJ whole genome shotgun (WGS) entry which is preliminary data.</text>
</comment>
<dbReference type="GO" id="GO:0015074">
    <property type="term" value="P:DNA integration"/>
    <property type="evidence" value="ECO:0007669"/>
    <property type="project" value="InterPro"/>
</dbReference>
<keyword evidence="2" id="KW-0238">DNA-binding</keyword>
<dbReference type="SUPFAM" id="SSF56349">
    <property type="entry name" value="DNA breaking-rejoining enzymes"/>
    <property type="match status" value="1"/>
</dbReference>
<dbReference type="PROSITE" id="PS51898">
    <property type="entry name" value="TYR_RECOMBINASE"/>
    <property type="match status" value="1"/>
</dbReference>
<protein>
    <submittedName>
        <fullName evidence="5">Integrase</fullName>
    </submittedName>
</protein>
<dbReference type="InterPro" id="IPR013762">
    <property type="entry name" value="Integrase-like_cat_sf"/>
</dbReference>
<name>A0A7X2ZR02_9FLAO</name>
<evidence type="ECO:0000313" key="6">
    <source>
        <dbReference type="Proteomes" id="UP000540519"/>
    </source>
</evidence>
<dbReference type="OrthoDB" id="1493636at2"/>
<dbReference type="GO" id="GO:0003677">
    <property type="term" value="F:DNA binding"/>
    <property type="evidence" value="ECO:0007669"/>
    <property type="project" value="UniProtKB-KW"/>
</dbReference>
<dbReference type="PANTHER" id="PTHR30349">
    <property type="entry name" value="PHAGE INTEGRASE-RELATED"/>
    <property type="match status" value="1"/>
</dbReference>
<accession>A0A7X2ZR02</accession>
<dbReference type="PANTHER" id="PTHR30349:SF64">
    <property type="entry name" value="PROPHAGE INTEGRASE INTD-RELATED"/>
    <property type="match status" value="1"/>
</dbReference>
<dbReference type="CDD" id="cd01185">
    <property type="entry name" value="INTN1_C_like"/>
    <property type="match status" value="1"/>
</dbReference>
<dbReference type="InterPro" id="IPR050090">
    <property type="entry name" value="Tyrosine_recombinase_XerCD"/>
</dbReference>
<gene>
    <name evidence="5" type="ORF">D9O36_02925</name>
</gene>
<keyword evidence="3" id="KW-0233">DNA recombination</keyword>
<dbReference type="Pfam" id="PF00589">
    <property type="entry name" value="Phage_integrase"/>
    <property type="match status" value="1"/>
</dbReference>
<dbReference type="InterPro" id="IPR025269">
    <property type="entry name" value="SAM-like_dom"/>
</dbReference>
<dbReference type="InterPro" id="IPR010998">
    <property type="entry name" value="Integrase_recombinase_N"/>
</dbReference>
<keyword evidence="6" id="KW-1185">Reference proteome</keyword>
<dbReference type="AlphaFoldDB" id="A0A7X2ZR02"/>
<dbReference type="Gene3D" id="1.10.443.10">
    <property type="entry name" value="Intergrase catalytic core"/>
    <property type="match status" value="1"/>
</dbReference>
<dbReference type="GO" id="GO:0006310">
    <property type="term" value="P:DNA recombination"/>
    <property type="evidence" value="ECO:0007669"/>
    <property type="project" value="UniProtKB-KW"/>
</dbReference>
<proteinExistence type="inferred from homology"/>
<organism evidence="5 6">
    <name type="scientific">Zobellia amurskyensis</name>
    <dbReference type="NCBI Taxonomy" id="248905"/>
    <lineage>
        <taxon>Bacteria</taxon>
        <taxon>Pseudomonadati</taxon>
        <taxon>Bacteroidota</taxon>
        <taxon>Flavobacteriia</taxon>
        <taxon>Flavobacteriales</taxon>
        <taxon>Flavobacteriaceae</taxon>
        <taxon>Zobellia</taxon>
    </lineage>
</organism>
<dbReference type="Gene3D" id="1.10.150.130">
    <property type="match status" value="1"/>
</dbReference>
<comment type="similarity">
    <text evidence="1">Belongs to the 'phage' integrase family.</text>
</comment>
<feature type="domain" description="Tyr recombinase" evidence="4">
    <location>
        <begin position="225"/>
        <end position="410"/>
    </location>
</feature>
<dbReference type="RefSeq" id="WP_155598774.1">
    <property type="nucleotide sequence ID" value="NZ_RCNR01000004.1"/>
</dbReference>
<evidence type="ECO:0000256" key="2">
    <source>
        <dbReference type="ARBA" id="ARBA00023125"/>
    </source>
</evidence>
<reference evidence="5 6" key="1">
    <citation type="journal article" date="2019" name="Mar. Drugs">
        <title>Comparative Genomics and CAZyme Genome Repertoires of Marine Zobellia amurskyensis KMM 3526(T) and Zobellia laminariae KMM 3676(T).</title>
        <authorList>
            <person name="Chernysheva N."/>
            <person name="Bystritskaya E."/>
            <person name="Stenkova A."/>
            <person name="Golovkin I."/>
            <person name="Nedashkovskaya O."/>
            <person name="Isaeva M."/>
        </authorList>
    </citation>
    <scope>NUCLEOTIDE SEQUENCE [LARGE SCALE GENOMIC DNA]</scope>
    <source>
        <strain evidence="5 6">KMM 3526</strain>
    </source>
</reference>
<sequence>MRYSFHLKCPKQDRPTLIYFSAFFKQENKRFIYSTGESILPSEWDFNLRQPNDVTGRSAKAQNHRSIKMQLDRYSNYLLELASRYKQIGELLDIETTRSQFNTHFKRVKQQSNKFFEIYEVFLESKRNDFSGNAIAPSTIQRYKCNQKLLEEFQAHNKKSINLSKINTEFYNDFISYCIKEKEHSANTLRRNVGLFKAFMNWALENEYTYNSEFRKFKKPSPQPTEEVALTLEEVKIIFEHDLSRKPSLERVRDLFVFGCSTGMRISNYSKVKKSDIIDGHIQVVDYKNKNKVLKIPLNDFSKIILERYDYNLPKISNQKFNKYIKEVFIAAKFNRKVKRTIRVGNVIKESIVEFNQRITSHTARRSFITIMKNKKIPDKVIMEFTGHRSLEVFNKYYKPNENEKKDFMTNVWSLNE</sequence>
<dbReference type="Pfam" id="PF13102">
    <property type="entry name" value="Phage_int_SAM_5"/>
    <property type="match status" value="1"/>
</dbReference>
<evidence type="ECO:0000313" key="5">
    <source>
        <dbReference type="EMBL" id="MUH34785.1"/>
    </source>
</evidence>
<evidence type="ECO:0000256" key="1">
    <source>
        <dbReference type="ARBA" id="ARBA00008857"/>
    </source>
</evidence>
<dbReference type="InterPro" id="IPR011010">
    <property type="entry name" value="DNA_brk_join_enz"/>
</dbReference>
<dbReference type="EMBL" id="RCNR01000004">
    <property type="protein sequence ID" value="MUH34785.1"/>
    <property type="molecule type" value="Genomic_DNA"/>
</dbReference>